<name>A0AAV9PEL2_9PEZI</name>
<dbReference type="AlphaFoldDB" id="A0AAV9PEL2"/>
<evidence type="ECO:0000313" key="2">
    <source>
        <dbReference type="Proteomes" id="UP001337655"/>
    </source>
</evidence>
<keyword evidence="2" id="KW-1185">Reference proteome</keyword>
<protein>
    <submittedName>
        <fullName evidence="1">Uncharacterized protein</fullName>
    </submittedName>
</protein>
<dbReference type="EMBL" id="JAVRRT010000005">
    <property type="protein sequence ID" value="KAK5172083.1"/>
    <property type="molecule type" value="Genomic_DNA"/>
</dbReference>
<dbReference type="GeneID" id="89925066"/>
<dbReference type="RefSeq" id="XP_064660927.1">
    <property type="nucleotide sequence ID" value="XM_064800976.1"/>
</dbReference>
<reference evidence="1 2" key="1">
    <citation type="submission" date="2023-08" db="EMBL/GenBank/DDBJ databases">
        <title>Black Yeasts Isolated from many extreme environments.</title>
        <authorList>
            <person name="Coleine C."/>
            <person name="Stajich J.E."/>
            <person name="Selbmann L."/>
        </authorList>
    </citation>
    <scope>NUCLEOTIDE SEQUENCE [LARGE SCALE GENOMIC DNA]</scope>
    <source>
        <strain evidence="1 2">CCFEE 5935</strain>
    </source>
</reference>
<organism evidence="1 2">
    <name type="scientific">Saxophila tyrrhenica</name>
    <dbReference type="NCBI Taxonomy" id="1690608"/>
    <lineage>
        <taxon>Eukaryota</taxon>
        <taxon>Fungi</taxon>
        <taxon>Dikarya</taxon>
        <taxon>Ascomycota</taxon>
        <taxon>Pezizomycotina</taxon>
        <taxon>Dothideomycetes</taxon>
        <taxon>Dothideomycetidae</taxon>
        <taxon>Mycosphaerellales</taxon>
        <taxon>Extremaceae</taxon>
        <taxon>Saxophila</taxon>
    </lineage>
</organism>
<comment type="caution">
    <text evidence="1">The sequence shown here is derived from an EMBL/GenBank/DDBJ whole genome shotgun (WGS) entry which is preliminary data.</text>
</comment>
<sequence length="95" mass="10387">MVLDGDQADPTRTKLMNREGLLGQIDMLSPLPFPGAVKYCLSRMSPASSDPDFQAEDLSGYVLNVINPSVEYQAPIQSTRSLLATQRHAATTDDF</sequence>
<evidence type="ECO:0000313" key="1">
    <source>
        <dbReference type="EMBL" id="KAK5172083.1"/>
    </source>
</evidence>
<gene>
    <name evidence="1" type="ORF">LTR77_003720</name>
</gene>
<proteinExistence type="predicted"/>
<accession>A0AAV9PEL2</accession>
<dbReference type="Proteomes" id="UP001337655">
    <property type="component" value="Unassembled WGS sequence"/>
</dbReference>